<sequence length="161" mass="16927">MGGLVVVVVVVVGGVLQTGGPVTGFFVGARVTGVAVGGRIRVPVGAPRVVSIVVGATVVGGVRCSLFWQPAVIRQSPRAMPHPKMIVDLVFFIAIPDQRTLLPAILAAWNRARDVLDFSSPKCHPRQLPPDKRVIAIQLLDVSSVVHPARRPTAPLVAGVT</sequence>
<dbReference type="Proteomes" id="UP000694257">
    <property type="component" value="Chromosome"/>
</dbReference>
<proteinExistence type="predicted"/>
<keyword evidence="1" id="KW-0472">Membrane</keyword>
<keyword evidence="1" id="KW-1133">Transmembrane helix</keyword>
<protein>
    <recommendedName>
        <fullName evidence="4">Secreted protein</fullName>
    </recommendedName>
</protein>
<feature type="transmembrane region" description="Helical" evidence="1">
    <location>
        <begin position="48"/>
        <end position="68"/>
    </location>
</feature>
<reference evidence="2 3" key="1">
    <citation type="submission" date="2021-07" db="EMBL/GenBank/DDBJ databases">
        <title>Whole Genome Sequence of Nocardia Iowensis.</title>
        <authorList>
            <person name="Lamm A."/>
            <person name="Collins-Fairclough A.M."/>
            <person name="Bunk B."/>
            <person name="Sproer C."/>
        </authorList>
    </citation>
    <scope>NUCLEOTIDE SEQUENCE [LARGE SCALE GENOMIC DNA]</scope>
    <source>
        <strain evidence="2 3">NRRL 5646</strain>
    </source>
</reference>
<evidence type="ECO:0008006" key="4">
    <source>
        <dbReference type="Google" id="ProtNLM"/>
    </source>
</evidence>
<dbReference type="EMBL" id="CP078145">
    <property type="protein sequence ID" value="QXN89317.1"/>
    <property type="molecule type" value="Genomic_DNA"/>
</dbReference>
<accession>A0ABX8RI74</accession>
<evidence type="ECO:0000256" key="1">
    <source>
        <dbReference type="SAM" id="Phobius"/>
    </source>
</evidence>
<keyword evidence="1" id="KW-0812">Transmembrane</keyword>
<evidence type="ECO:0000313" key="2">
    <source>
        <dbReference type="EMBL" id="QXN89317.1"/>
    </source>
</evidence>
<evidence type="ECO:0000313" key="3">
    <source>
        <dbReference type="Proteomes" id="UP000694257"/>
    </source>
</evidence>
<dbReference type="RefSeq" id="WP_218470193.1">
    <property type="nucleotide sequence ID" value="NZ_BAABJN010000003.1"/>
</dbReference>
<organism evidence="2 3">
    <name type="scientific">Nocardia iowensis</name>
    <dbReference type="NCBI Taxonomy" id="204891"/>
    <lineage>
        <taxon>Bacteria</taxon>
        <taxon>Bacillati</taxon>
        <taxon>Actinomycetota</taxon>
        <taxon>Actinomycetes</taxon>
        <taxon>Mycobacteriales</taxon>
        <taxon>Nocardiaceae</taxon>
        <taxon>Nocardia</taxon>
    </lineage>
</organism>
<gene>
    <name evidence="2" type="ORF">KV110_27780</name>
</gene>
<keyword evidence="3" id="KW-1185">Reference proteome</keyword>
<name>A0ABX8RI74_NOCIO</name>